<organism evidence="1 2">
    <name type="scientific">Permianibacter aggregans</name>
    <dbReference type="NCBI Taxonomy" id="1510150"/>
    <lineage>
        <taxon>Bacteria</taxon>
        <taxon>Pseudomonadati</taxon>
        <taxon>Pseudomonadota</taxon>
        <taxon>Gammaproteobacteria</taxon>
        <taxon>Pseudomonadales</taxon>
        <taxon>Pseudomonadaceae</taxon>
        <taxon>Permianibacter</taxon>
    </lineage>
</organism>
<evidence type="ECO:0000313" key="1">
    <source>
        <dbReference type="EMBL" id="TDQ47420.1"/>
    </source>
</evidence>
<protein>
    <submittedName>
        <fullName evidence="1">Uncharacterized protein</fullName>
    </submittedName>
</protein>
<dbReference type="Proteomes" id="UP000295375">
    <property type="component" value="Unassembled WGS sequence"/>
</dbReference>
<accession>A0A4R6UKB3</accession>
<dbReference type="RefSeq" id="WP_133591014.1">
    <property type="nucleotide sequence ID" value="NZ_CP037953.1"/>
</dbReference>
<comment type="caution">
    <text evidence="1">The sequence shown here is derived from an EMBL/GenBank/DDBJ whole genome shotgun (WGS) entry which is preliminary data.</text>
</comment>
<dbReference type="EMBL" id="SNYM01000010">
    <property type="protein sequence ID" value="TDQ47420.1"/>
    <property type="molecule type" value="Genomic_DNA"/>
</dbReference>
<dbReference type="AlphaFoldDB" id="A0A4R6UKB3"/>
<name>A0A4R6UKB3_9GAMM</name>
<reference evidence="1 2" key="1">
    <citation type="submission" date="2019-03" db="EMBL/GenBank/DDBJ databases">
        <title>Genomic Encyclopedia of Type Strains, Phase IV (KMG-IV): sequencing the most valuable type-strain genomes for metagenomic binning, comparative biology and taxonomic classification.</title>
        <authorList>
            <person name="Goeker M."/>
        </authorList>
    </citation>
    <scope>NUCLEOTIDE SEQUENCE [LARGE SCALE GENOMIC DNA]</scope>
    <source>
        <strain evidence="1 2">DSM 103792</strain>
    </source>
</reference>
<keyword evidence="2" id="KW-1185">Reference proteome</keyword>
<sequence>MNLLFQLATNQTSLADNTSKEMRALEKLYDEVLHDVLVNPPSENELYSRPATAKLRKAREAALKAIIVDTPNGL</sequence>
<gene>
    <name evidence="1" type="ORF">EV696_11012</name>
</gene>
<proteinExistence type="predicted"/>
<evidence type="ECO:0000313" key="2">
    <source>
        <dbReference type="Proteomes" id="UP000295375"/>
    </source>
</evidence>